<dbReference type="GO" id="GO:0003964">
    <property type="term" value="F:RNA-directed DNA polymerase activity"/>
    <property type="evidence" value="ECO:0007669"/>
    <property type="project" value="UniProtKB-KW"/>
</dbReference>
<keyword evidence="2" id="KW-0808">Transferase</keyword>
<organism evidence="2 3">
    <name type="scientific">Tanacetum coccineum</name>
    <dbReference type="NCBI Taxonomy" id="301880"/>
    <lineage>
        <taxon>Eukaryota</taxon>
        <taxon>Viridiplantae</taxon>
        <taxon>Streptophyta</taxon>
        <taxon>Embryophyta</taxon>
        <taxon>Tracheophyta</taxon>
        <taxon>Spermatophyta</taxon>
        <taxon>Magnoliopsida</taxon>
        <taxon>eudicotyledons</taxon>
        <taxon>Gunneridae</taxon>
        <taxon>Pentapetalae</taxon>
        <taxon>asterids</taxon>
        <taxon>campanulids</taxon>
        <taxon>Asterales</taxon>
        <taxon>Asteraceae</taxon>
        <taxon>Asteroideae</taxon>
        <taxon>Anthemideae</taxon>
        <taxon>Anthemidinae</taxon>
        <taxon>Tanacetum</taxon>
    </lineage>
</organism>
<dbReference type="CDD" id="cd00303">
    <property type="entry name" value="retropepsin_like"/>
    <property type="match status" value="1"/>
</dbReference>
<feature type="region of interest" description="Disordered" evidence="1">
    <location>
        <begin position="97"/>
        <end position="138"/>
    </location>
</feature>
<dbReference type="PANTHER" id="PTHR33067">
    <property type="entry name" value="RNA-DIRECTED DNA POLYMERASE-RELATED"/>
    <property type="match status" value="1"/>
</dbReference>
<keyword evidence="2" id="KW-0548">Nucleotidyltransferase</keyword>
<protein>
    <submittedName>
        <fullName evidence="2">Reverse transcriptase domain-containing protein</fullName>
    </submittedName>
</protein>
<evidence type="ECO:0000313" key="2">
    <source>
        <dbReference type="EMBL" id="GJT29249.1"/>
    </source>
</evidence>
<name>A0ABQ5CWK3_9ASTR</name>
<keyword evidence="2" id="KW-0695">RNA-directed DNA polymerase</keyword>
<dbReference type="Gene3D" id="2.40.70.10">
    <property type="entry name" value="Acid Proteases"/>
    <property type="match status" value="1"/>
</dbReference>
<sequence>MPGCSWRGHLRGAHIHYCPVFLEGTPARGTYSLLPGVLGGDTCEGHIFITARCSWRGHLRGAHIHYCPVFLEGTPARVLRPPPARNEHVNVVFTRSAKSYDPPVNPNDKPTLIHDDSDDEDDEAERKEEPFSSKPTQSDMIKEVRINVPLVDILVGMPNYRKLLKDLVSNKSKMEKISAAFLNEECSGIVQNKLPPKLGDPRSFLIPCIFANSVECLALADLDASINLMPYSLYTSLSVNTLKATRMSILLPNHTFQYPMRVVENMLVQVGKFIFPVDFVILEMEVDNKVHLFLGRPFLHTVNAIIRVKSKELNLGVGDDGINFLIDKAMQHSHFSDDTCFCIDVIDEVTEEELDALLNDSEPLMKILEQEEEIDDTFEELPLEEKLIIKTSIQESPTDLEMKPYQNISNMIFWKKILFFQ</sequence>
<gene>
    <name evidence="2" type="ORF">Tco_0909524</name>
</gene>
<accession>A0ABQ5CWK3</accession>
<dbReference type="Proteomes" id="UP001151760">
    <property type="component" value="Unassembled WGS sequence"/>
</dbReference>
<keyword evidence="3" id="KW-1185">Reference proteome</keyword>
<dbReference type="InterPro" id="IPR021109">
    <property type="entry name" value="Peptidase_aspartic_dom_sf"/>
</dbReference>
<reference evidence="2" key="1">
    <citation type="journal article" date="2022" name="Int. J. Mol. Sci.">
        <title>Draft Genome of Tanacetum Coccineum: Genomic Comparison of Closely Related Tanacetum-Family Plants.</title>
        <authorList>
            <person name="Yamashiro T."/>
            <person name="Shiraishi A."/>
            <person name="Nakayama K."/>
            <person name="Satake H."/>
        </authorList>
    </citation>
    <scope>NUCLEOTIDE SEQUENCE</scope>
</reference>
<evidence type="ECO:0000256" key="1">
    <source>
        <dbReference type="SAM" id="MobiDB-lite"/>
    </source>
</evidence>
<dbReference type="EMBL" id="BQNB010014528">
    <property type="protein sequence ID" value="GJT29249.1"/>
    <property type="molecule type" value="Genomic_DNA"/>
</dbReference>
<dbReference type="PANTHER" id="PTHR33067:SF35">
    <property type="entry name" value="ASPARTIC PEPTIDASE DDI1-TYPE DOMAIN-CONTAINING PROTEIN"/>
    <property type="match status" value="1"/>
</dbReference>
<evidence type="ECO:0000313" key="3">
    <source>
        <dbReference type="Proteomes" id="UP001151760"/>
    </source>
</evidence>
<proteinExistence type="predicted"/>
<reference evidence="2" key="2">
    <citation type="submission" date="2022-01" db="EMBL/GenBank/DDBJ databases">
        <authorList>
            <person name="Yamashiro T."/>
            <person name="Shiraishi A."/>
            <person name="Satake H."/>
            <person name="Nakayama K."/>
        </authorList>
    </citation>
    <scope>NUCLEOTIDE SEQUENCE</scope>
</reference>
<comment type="caution">
    <text evidence="2">The sequence shown here is derived from an EMBL/GenBank/DDBJ whole genome shotgun (WGS) entry which is preliminary data.</text>
</comment>